<sequence>MDNRYHHTTVFGLYNAKKRSASNRDMT</sequence>
<name>A0A2P2PXZ1_RHIMU</name>
<evidence type="ECO:0000313" key="1">
    <source>
        <dbReference type="EMBL" id="MBX59565.1"/>
    </source>
</evidence>
<accession>A0A2P2PXZ1</accession>
<proteinExistence type="predicted"/>
<dbReference type="AlphaFoldDB" id="A0A2P2PXZ1"/>
<organism evidence="1">
    <name type="scientific">Rhizophora mucronata</name>
    <name type="common">Asiatic mangrove</name>
    <dbReference type="NCBI Taxonomy" id="61149"/>
    <lineage>
        <taxon>Eukaryota</taxon>
        <taxon>Viridiplantae</taxon>
        <taxon>Streptophyta</taxon>
        <taxon>Embryophyta</taxon>
        <taxon>Tracheophyta</taxon>
        <taxon>Spermatophyta</taxon>
        <taxon>Magnoliopsida</taxon>
        <taxon>eudicotyledons</taxon>
        <taxon>Gunneridae</taxon>
        <taxon>Pentapetalae</taxon>
        <taxon>rosids</taxon>
        <taxon>fabids</taxon>
        <taxon>Malpighiales</taxon>
        <taxon>Rhizophoraceae</taxon>
        <taxon>Rhizophora</taxon>
    </lineage>
</organism>
<dbReference type="EMBL" id="GGEC01079081">
    <property type="protein sequence ID" value="MBX59565.1"/>
    <property type="molecule type" value="Transcribed_RNA"/>
</dbReference>
<protein>
    <submittedName>
        <fullName evidence="1">Uncharacterized protein</fullName>
    </submittedName>
</protein>
<reference evidence="1" key="1">
    <citation type="submission" date="2018-02" db="EMBL/GenBank/DDBJ databases">
        <title>Rhizophora mucronata_Transcriptome.</title>
        <authorList>
            <person name="Meera S.P."/>
            <person name="Sreeshan A."/>
            <person name="Augustine A."/>
        </authorList>
    </citation>
    <scope>NUCLEOTIDE SEQUENCE</scope>
    <source>
        <tissue evidence="1">Leaf</tissue>
    </source>
</reference>